<comment type="caution">
    <text evidence="1">The sequence shown here is derived from an EMBL/GenBank/DDBJ whole genome shotgun (WGS) entry which is preliminary data.</text>
</comment>
<name>A0A367JAR5_RHIAZ</name>
<accession>A0A367JAR5</accession>
<evidence type="ECO:0000313" key="2">
    <source>
        <dbReference type="Proteomes" id="UP000252139"/>
    </source>
</evidence>
<sequence>MSDTLMQILETQKSQIYKILELIDNNSSSKKVVKTIKTLQSQNQAIKRKYSEINADFSSIPTSILTTIAADPTNVENINFASETVSSYERDMMFKQTRKQKRFKRMY</sequence>
<dbReference type="OrthoDB" id="2285950at2759"/>
<gene>
    <name evidence="1" type="ORF">CU097_009648</name>
</gene>
<dbReference type="Proteomes" id="UP000252139">
    <property type="component" value="Unassembled WGS sequence"/>
</dbReference>
<reference evidence="1 2" key="1">
    <citation type="journal article" date="2018" name="G3 (Bethesda)">
        <title>Phylogenetic and Phylogenomic Definition of Rhizopus Species.</title>
        <authorList>
            <person name="Gryganskyi A.P."/>
            <person name="Golan J."/>
            <person name="Dolatabadi S."/>
            <person name="Mondo S."/>
            <person name="Robb S."/>
            <person name="Idnurm A."/>
            <person name="Muszewska A."/>
            <person name="Steczkiewicz K."/>
            <person name="Masonjones S."/>
            <person name="Liao H.L."/>
            <person name="Gajdeczka M.T."/>
            <person name="Anike F."/>
            <person name="Vuek A."/>
            <person name="Anishchenko I.M."/>
            <person name="Voigt K."/>
            <person name="de Hoog G.S."/>
            <person name="Smith M.E."/>
            <person name="Heitman J."/>
            <person name="Vilgalys R."/>
            <person name="Stajich J.E."/>
        </authorList>
    </citation>
    <scope>NUCLEOTIDE SEQUENCE [LARGE SCALE GENOMIC DNA]</scope>
    <source>
        <strain evidence="1 2">CBS 357.93</strain>
    </source>
</reference>
<dbReference type="AlphaFoldDB" id="A0A367JAR5"/>
<protein>
    <submittedName>
        <fullName evidence="1">Uncharacterized protein</fullName>
    </submittedName>
</protein>
<keyword evidence="2" id="KW-1185">Reference proteome</keyword>
<proteinExistence type="predicted"/>
<dbReference type="EMBL" id="PJQL01001754">
    <property type="protein sequence ID" value="RCH86985.1"/>
    <property type="molecule type" value="Genomic_DNA"/>
</dbReference>
<evidence type="ECO:0000313" key="1">
    <source>
        <dbReference type="EMBL" id="RCH86985.1"/>
    </source>
</evidence>
<organism evidence="1 2">
    <name type="scientific">Rhizopus azygosporus</name>
    <name type="common">Rhizopus microsporus var. azygosporus</name>
    <dbReference type="NCBI Taxonomy" id="86630"/>
    <lineage>
        <taxon>Eukaryota</taxon>
        <taxon>Fungi</taxon>
        <taxon>Fungi incertae sedis</taxon>
        <taxon>Mucoromycota</taxon>
        <taxon>Mucoromycotina</taxon>
        <taxon>Mucoromycetes</taxon>
        <taxon>Mucorales</taxon>
        <taxon>Mucorineae</taxon>
        <taxon>Rhizopodaceae</taxon>
        <taxon>Rhizopus</taxon>
    </lineage>
</organism>